<sequence length="66" mass="7334">MWSTDKKKAPHGNCNITLPEPNLQLVEAELTLGYTVKPADSVGYATPIPPYKKYTFKLNSAAKRIN</sequence>
<organism evidence="1 2">
    <name type="scientific">Acinetobacter tianfuensis</name>
    <dbReference type="NCBI Taxonomy" id="2419603"/>
    <lineage>
        <taxon>Bacteria</taxon>
        <taxon>Pseudomonadati</taxon>
        <taxon>Pseudomonadota</taxon>
        <taxon>Gammaproteobacteria</taxon>
        <taxon>Moraxellales</taxon>
        <taxon>Moraxellaceae</taxon>
        <taxon>Acinetobacter</taxon>
    </lineage>
</organism>
<dbReference type="AlphaFoldDB" id="A0A3A8EMU0"/>
<protein>
    <submittedName>
        <fullName evidence="1">Uncharacterized protein</fullName>
    </submittedName>
</protein>
<dbReference type="RefSeq" id="WP_120403457.1">
    <property type="nucleotide sequence ID" value="NZ_RAXV01000035.1"/>
</dbReference>
<gene>
    <name evidence="1" type="ORF">D7V32_13995</name>
</gene>
<evidence type="ECO:0000313" key="2">
    <source>
        <dbReference type="Proteomes" id="UP000282388"/>
    </source>
</evidence>
<proteinExistence type="predicted"/>
<accession>A0A3A8EMU0</accession>
<keyword evidence="2" id="KW-1185">Reference proteome</keyword>
<dbReference type="EMBL" id="RAXV01000035">
    <property type="protein sequence ID" value="RKG29683.1"/>
    <property type="molecule type" value="Genomic_DNA"/>
</dbReference>
<comment type="caution">
    <text evidence="1">The sequence shown here is derived from an EMBL/GenBank/DDBJ whole genome shotgun (WGS) entry which is preliminary data.</text>
</comment>
<name>A0A3A8EMU0_9GAMM</name>
<evidence type="ECO:0000313" key="1">
    <source>
        <dbReference type="EMBL" id="RKG29683.1"/>
    </source>
</evidence>
<dbReference type="Proteomes" id="UP000282388">
    <property type="component" value="Unassembled WGS sequence"/>
</dbReference>
<reference evidence="1 2" key="1">
    <citation type="submission" date="2018-09" db="EMBL/GenBank/DDBJ databases">
        <title>The draft genome of Acinetobacter spp. strains.</title>
        <authorList>
            <person name="Qin J."/>
            <person name="Feng Y."/>
            <person name="Zong Z."/>
        </authorList>
    </citation>
    <scope>NUCLEOTIDE SEQUENCE [LARGE SCALE GENOMIC DNA]</scope>
    <source>
        <strain evidence="1 2">WCHAc060012</strain>
    </source>
</reference>
<dbReference type="OrthoDB" id="6711285at2"/>